<feature type="transmembrane region" description="Helical" evidence="7">
    <location>
        <begin position="123"/>
        <end position="145"/>
    </location>
</feature>
<dbReference type="Pfam" id="PF00482">
    <property type="entry name" value="T2SSF"/>
    <property type="match status" value="2"/>
</dbReference>
<keyword evidence="4 7" id="KW-0812">Transmembrane</keyword>
<keyword evidence="3" id="KW-1003">Cell membrane</keyword>
<dbReference type="AlphaFoldDB" id="A0A3S0RLY4"/>
<dbReference type="RefSeq" id="WP_126657077.1">
    <property type="nucleotide sequence ID" value="NZ_RYYR01000001.1"/>
</dbReference>
<keyword evidence="10" id="KW-1185">Reference proteome</keyword>
<dbReference type="PANTHER" id="PTHR30012:SF0">
    <property type="entry name" value="TYPE II SECRETION SYSTEM PROTEIN F-RELATED"/>
    <property type="match status" value="1"/>
</dbReference>
<protein>
    <submittedName>
        <fullName evidence="9">Type II secretory pathway protein</fullName>
    </submittedName>
</protein>
<dbReference type="InterPro" id="IPR018076">
    <property type="entry name" value="T2SS_GspF_dom"/>
</dbReference>
<gene>
    <name evidence="9" type="ORF">EK386_00640</name>
</gene>
<feature type="transmembrane region" description="Helical" evidence="7">
    <location>
        <begin position="328"/>
        <end position="349"/>
    </location>
</feature>
<evidence type="ECO:0000313" key="10">
    <source>
        <dbReference type="Proteomes" id="UP000287910"/>
    </source>
</evidence>
<dbReference type="Gene3D" id="1.20.81.30">
    <property type="entry name" value="Type II secretion system (T2SS), domain F"/>
    <property type="match status" value="2"/>
</dbReference>
<evidence type="ECO:0000256" key="3">
    <source>
        <dbReference type="ARBA" id="ARBA00022475"/>
    </source>
</evidence>
<name>A0A3S0RLY4_9BACI</name>
<evidence type="ECO:0000259" key="8">
    <source>
        <dbReference type="Pfam" id="PF00482"/>
    </source>
</evidence>
<keyword evidence="6 7" id="KW-0472">Membrane</keyword>
<evidence type="ECO:0000256" key="4">
    <source>
        <dbReference type="ARBA" id="ARBA00022692"/>
    </source>
</evidence>
<dbReference type="InterPro" id="IPR003004">
    <property type="entry name" value="GspF/PilC"/>
</dbReference>
<feature type="transmembrane region" description="Helical" evidence="7">
    <location>
        <begin position="176"/>
        <end position="195"/>
    </location>
</feature>
<evidence type="ECO:0000256" key="5">
    <source>
        <dbReference type="ARBA" id="ARBA00022989"/>
    </source>
</evidence>
<evidence type="ECO:0000256" key="6">
    <source>
        <dbReference type="ARBA" id="ARBA00023136"/>
    </source>
</evidence>
<dbReference type="NCBIfam" id="NF041012">
    <property type="entry name" value="T4P_ComGB"/>
    <property type="match status" value="1"/>
</dbReference>
<proteinExistence type="inferred from homology"/>
<accession>A0A3S0RLY4</accession>
<dbReference type="Proteomes" id="UP000287910">
    <property type="component" value="Unassembled WGS sequence"/>
</dbReference>
<evidence type="ECO:0000313" key="9">
    <source>
        <dbReference type="EMBL" id="RUL56962.1"/>
    </source>
</evidence>
<dbReference type="PRINTS" id="PR00812">
    <property type="entry name" value="BCTERIALGSPF"/>
</dbReference>
<dbReference type="PANTHER" id="PTHR30012">
    <property type="entry name" value="GENERAL SECRETION PATHWAY PROTEIN"/>
    <property type="match status" value="1"/>
</dbReference>
<keyword evidence="5 7" id="KW-1133">Transmembrane helix</keyword>
<evidence type="ECO:0000256" key="7">
    <source>
        <dbReference type="SAM" id="Phobius"/>
    </source>
</evidence>
<comment type="caution">
    <text evidence="9">The sequence shown here is derived from an EMBL/GenBank/DDBJ whole genome shotgun (WGS) entry which is preliminary data.</text>
</comment>
<dbReference type="InterPro" id="IPR047692">
    <property type="entry name" value="T4P_ComGB"/>
</dbReference>
<reference evidence="9 10" key="1">
    <citation type="submission" date="2018-12" db="EMBL/GenBank/DDBJ databases">
        <title>Lysinibacillus antri sp. nov., isolated from a cave soil.</title>
        <authorList>
            <person name="Narsing Rao M.P."/>
            <person name="Zhang H."/>
            <person name="Dong Z.-Y."/>
            <person name="Niu X.-K."/>
            <person name="Zhang K."/>
            <person name="Fang B.-Z."/>
            <person name="Kang Y.-Q."/>
            <person name="Xiao M."/>
            <person name="Li W.-J."/>
        </authorList>
    </citation>
    <scope>NUCLEOTIDE SEQUENCE [LARGE SCALE GENOMIC DNA]</scope>
    <source>
        <strain evidence="9 10">SYSU K30002</strain>
    </source>
</reference>
<sequence length="355" mass="41196">MLQLFHKIKRKIELSKLRGKVKDMSTFLGRISILLKEGYTFSDSISMLLPYHVDQVHYWHNTIQEKLRNGEDVVDILKVFPIPSHYLIAVKIAEENGEMASALEHVARQINFNEKMRKKLLKLLSYPLLLMVVLTTVFIAFRTYFLPSIHYIVSSRQNEESSNLHLSSFFLHLPDYLFATLCLVVLILFVFLIYFKKLTVAQRLDLLTRIPVINYFYRLIMTRQLSNTLGNLLVSGLSLQQALNILQRQQFNQYLAHVSSILEKQVIYGDSLSQAISNMSYFFQKFEDFIKHGEKSGYLGRELLIYCELLDERLQSIIKTSLSIIQPALFVIIAVCIIAAYLSVLLPMYELIEIL</sequence>
<feature type="domain" description="Type II secretion system protein GspF" evidence="8">
    <location>
        <begin position="227"/>
        <end position="347"/>
    </location>
</feature>
<comment type="similarity">
    <text evidence="2">Belongs to the GSP F family.</text>
</comment>
<feature type="domain" description="Type II secretion system protein GspF" evidence="8">
    <location>
        <begin position="27"/>
        <end position="147"/>
    </location>
</feature>
<evidence type="ECO:0000256" key="1">
    <source>
        <dbReference type="ARBA" id="ARBA00004651"/>
    </source>
</evidence>
<dbReference type="InterPro" id="IPR042094">
    <property type="entry name" value="T2SS_GspF_sf"/>
</dbReference>
<comment type="subcellular location">
    <subcellularLocation>
        <location evidence="1">Cell membrane</location>
        <topology evidence="1">Multi-pass membrane protein</topology>
    </subcellularLocation>
</comment>
<organism evidence="9 10">
    <name type="scientific">Lysinibacillus antri</name>
    <dbReference type="NCBI Taxonomy" id="2498145"/>
    <lineage>
        <taxon>Bacteria</taxon>
        <taxon>Bacillati</taxon>
        <taxon>Bacillota</taxon>
        <taxon>Bacilli</taxon>
        <taxon>Bacillales</taxon>
        <taxon>Bacillaceae</taxon>
        <taxon>Lysinibacillus</taxon>
    </lineage>
</organism>
<dbReference type="EMBL" id="RYYR01000001">
    <property type="protein sequence ID" value="RUL56962.1"/>
    <property type="molecule type" value="Genomic_DNA"/>
</dbReference>
<dbReference type="GO" id="GO:0005886">
    <property type="term" value="C:plasma membrane"/>
    <property type="evidence" value="ECO:0007669"/>
    <property type="project" value="UniProtKB-SubCell"/>
</dbReference>
<evidence type="ECO:0000256" key="2">
    <source>
        <dbReference type="ARBA" id="ARBA00005745"/>
    </source>
</evidence>